<dbReference type="Proteomes" id="UP000249590">
    <property type="component" value="Unassembled WGS sequence"/>
</dbReference>
<evidence type="ECO:0000313" key="3">
    <source>
        <dbReference type="Proteomes" id="UP000249590"/>
    </source>
</evidence>
<dbReference type="RefSeq" id="WP_111343099.1">
    <property type="nucleotide sequence ID" value="NZ_JAIWKD010000001.1"/>
</dbReference>
<feature type="chain" id="PRO_5032586626" evidence="1">
    <location>
        <begin position="26"/>
        <end position="171"/>
    </location>
</feature>
<evidence type="ECO:0000313" key="2">
    <source>
        <dbReference type="EMBL" id="RAI03983.1"/>
    </source>
</evidence>
<evidence type="ECO:0000256" key="1">
    <source>
        <dbReference type="SAM" id="SignalP"/>
    </source>
</evidence>
<dbReference type="EMBL" id="QHHQ01000001">
    <property type="protein sequence ID" value="RAI03983.1"/>
    <property type="molecule type" value="Genomic_DNA"/>
</dbReference>
<sequence length="171" mass="18445">MLKAPLFVAAMLVIGSGAIVSGVHAEENPSLDISGKWKGKGFVQKDDKSRKMNVTCQIEGEQNGNDIGFDGECRAMMVLKRAIGADIQREGVRYRGTYVGSNAGPAELDGGPQDDGRIVLTMTFPKTIHGDDIATMTIEPANDSMFKITTVDTMDDGQTKVTTAEITFERN</sequence>
<keyword evidence="3" id="KW-1185">Reference proteome</keyword>
<accession>A0A8B2NX89</accession>
<organism evidence="2 3">
    <name type="scientific">Acuticoccus sediminis</name>
    <dbReference type="NCBI Taxonomy" id="2184697"/>
    <lineage>
        <taxon>Bacteria</taxon>
        <taxon>Pseudomonadati</taxon>
        <taxon>Pseudomonadota</taxon>
        <taxon>Alphaproteobacteria</taxon>
        <taxon>Hyphomicrobiales</taxon>
        <taxon>Amorphaceae</taxon>
        <taxon>Acuticoccus</taxon>
    </lineage>
</organism>
<dbReference type="OrthoDB" id="7889051at2"/>
<feature type="signal peptide" evidence="1">
    <location>
        <begin position="1"/>
        <end position="25"/>
    </location>
</feature>
<reference evidence="2 3" key="1">
    <citation type="submission" date="2018-05" db="EMBL/GenBank/DDBJ databases">
        <title>Acuticoccus sediminis sp. nov., isolated from deep-sea sediment of Indian Ocean.</title>
        <authorList>
            <person name="Liu X."/>
            <person name="Lai Q."/>
            <person name="Du Y."/>
            <person name="Sun F."/>
            <person name="Zhang X."/>
            <person name="Wang S."/>
            <person name="Shao Z."/>
        </authorList>
    </citation>
    <scope>NUCLEOTIDE SEQUENCE [LARGE SCALE GENOMIC DNA]</scope>
    <source>
        <strain evidence="2 3">PTG4-2</strain>
    </source>
</reference>
<protein>
    <submittedName>
        <fullName evidence="2">Uncharacterized protein</fullName>
    </submittedName>
</protein>
<proteinExistence type="predicted"/>
<gene>
    <name evidence="2" type="ORF">DLJ53_05835</name>
</gene>
<comment type="caution">
    <text evidence="2">The sequence shown here is derived from an EMBL/GenBank/DDBJ whole genome shotgun (WGS) entry which is preliminary data.</text>
</comment>
<name>A0A8B2NX89_9HYPH</name>
<keyword evidence="1" id="KW-0732">Signal</keyword>
<dbReference type="AlphaFoldDB" id="A0A8B2NX89"/>